<gene>
    <name evidence="2" type="ORF">ACFPET_08180</name>
</gene>
<dbReference type="PANTHER" id="PTHR38813:SF1">
    <property type="entry name" value="TOXIN RELE1-RELATED"/>
    <property type="match status" value="1"/>
</dbReference>
<protein>
    <submittedName>
        <fullName evidence="2">Type II toxin-antitoxin system RelE/ParE family toxin</fullName>
    </submittedName>
</protein>
<evidence type="ECO:0000256" key="1">
    <source>
        <dbReference type="ARBA" id="ARBA00022649"/>
    </source>
</evidence>
<dbReference type="InterPro" id="IPR007712">
    <property type="entry name" value="RelE/ParE_toxin"/>
</dbReference>
<proteinExistence type="predicted"/>
<comment type="caution">
    <text evidence="2">The sequence shown here is derived from an EMBL/GenBank/DDBJ whole genome shotgun (WGS) entry which is preliminary data.</text>
</comment>
<dbReference type="InterPro" id="IPR035093">
    <property type="entry name" value="RelE/ParE_toxin_dom_sf"/>
</dbReference>
<dbReference type="InterPro" id="IPR052747">
    <property type="entry name" value="TA_system_RelE_toxin"/>
</dbReference>
<name>A0ABV8TWM5_9ACTN</name>
<evidence type="ECO:0000313" key="2">
    <source>
        <dbReference type="EMBL" id="MFC4335175.1"/>
    </source>
</evidence>
<dbReference type="EMBL" id="JBHSDK010000012">
    <property type="protein sequence ID" value="MFC4335175.1"/>
    <property type="molecule type" value="Genomic_DNA"/>
</dbReference>
<dbReference type="Gene3D" id="3.30.2310.20">
    <property type="entry name" value="RelE-like"/>
    <property type="match status" value="1"/>
</dbReference>
<sequence>MADDNNEVGQWRVEVSKRVEKQIGSLDKSERRRVLLALDRLSREPRPDGVRKLAGRDNEWRIRVGRCRIIYEIHDGRLVVIVLDILSRDKAYKRR</sequence>
<keyword evidence="3" id="KW-1185">Reference proteome</keyword>
<reference evidence="3" key="1">
    <citation type="journal article" date="2019" name="Int. J. Syst. Evol. Microbiol.">
        <title>The Global Catalogue of Microorganisms (GCM) 10K type strain sequencing project: providing services to taxonomists for standard genome sequencing and annotation.</title>
        <authorList>
            <consortium name="The Broad Institute Genomics Platform"/>
            <consortium name="The Broad Institute Genome Sequencing Center for Infectious Disease"/>
            <person name="Wu L."/>
            <person name="Ma J."/>
        </authorList>
    </citation>
    <scope>NUCLEOTIDE SEQUENCE [LARGE SCALE GENOMIC DNA]</scope>
    <source>
        <strain evidence="3">IBRC-M 10908</strain>
    </source>
</reference>
<dbReference type="RefSeq" id="WP_380619611.1">
    <property type="nucleotide sequence ID" value="NZ_JBHSDK010000012.1"/>
</dbReference>
<evidence type="ECO:0000313" key="3">
    <source>
        <dbReference type="Proteomes" id="UP001595823"/>
    </source>
</evidence>
<keyword evidence="1" id="KW-1277">Toxin-antitoxin system</keyword>
<dbReference type="Proteomes" id="UP001595823">
    <property type="component" value="Unassembled WGS sequence"/>
</dbReference>
<accession>A0ABV8TWM5</accession>
<dbReference type="SUPFAM" id="SSF143011">
    <property type="entry name" value="RelE-like"/>
    <property type="match status" value="1"/>
</dbReference>
<dbReference type="Pfam" id="PF05016">
    <property type="entry name" value="ParE_toxin"/>
    <property type="match status" value="1"/>
</dbReference>
<organism evidence="2 3">
    <name type="scientific">Salininema proteolyticum</name>
    <dbReference type="NCBI Taxonomy" id="1607685"/>
    <lineage>
        <taxon>Bacteria</taxon>
        <taxon>Bacillati</taxon>
        <taxon>Actinomycetota</taxon>
        <taxon>Actinomycetes</taxon>
        <taxon>Glycomycetales</taxon>
        <taxon>Glycomycetaceae</taxon>
        <taxon>Salininema</taxon>
    </lineage>
</organism>
<dbReference type="PANTHER" id="PTHR38813">
    <property type="match status" value="1"/>
</dbReference>